<keyword evidence="3" id="KW-1185">Reference proteome</keyword>
<comment type="caution">
    <text evidence="2">The sequence shown here is derived from an EMBL/GenBank/DDBJ whole genome shotgun (WGS) entry which is preliminary data.</text>
</comment>
<feature type="domain" description="YdhG-like" evidence="1">
    <location>
        <begin position="16"/>
        <end position="110"/>
    </location>
</feature>
<dbReference type="Gene3D" id="3.90.1150.200">
    <property type="match status" value="1"/>
</dbReference>
<accession>A0A8I1A604</accession>
<name>A0A8I1A604_THEIN</name>
<dbReference type="Pfam" id="PF08818">
    <property type="entry name" value="DUF1801"/>
    <property type="match status" value="1"/>
</dbReference>
<dbReference type="Proteomes" id="UP000633619">
    <property type="component" value="Unassembled WGS sequence"/>
</dbReference>
<evidence type="ECO:0000313" key="2">
    <source>
        <dbReference type="EMBL" id="MBH8595118.1"/>
    </source>
</evidence>
<evidence type="ECO:0000313" key="3">
    <source>
        <dbReference type="Proteomes" id="UP000633619"/>
    </source>
</evidence>
<proteinExistence type="predicted"/>
<dbReference type="AlphaFoldDB" id="A0A8I1A604"/>
<evidence type="ECO:0000259" key="1">
    <source>
        <dbReference type="Pfam" id="PF08818"/>
    </source>
</evidence>
<dbReference type="InterPro" id="IPR014922">
    <property type="entry name" value="YdhG-like"/>
</dbReference>
<reference evidence="2 3" key="1">
    <citation type="submission" date="2020-12" db="EMBL/GenBank/DDBJ databases">
        <title>WGS of Thermoactinomyces spp.</title>
        <authorList>
            <person name="Cheng K."/>
        </authorList>
    </citation>
    <scope>NUCLEOTIDE SEQUENCE [LARGE SCALE GENOMIC DNA]</scope>
    <source>
        <strain evidence="3">CICC 10671\DSM 43846</strain>
    </source>
</reference>
<dbReference type="RefSeq" id="WP_181731431.1">
    <property type="nucleotide sequence ID" value="NZ_JACEIR010000002.1"/>
</dbReference>
<sequence>MEVFSEFTAGIADPSHRARVEEVLSWVKKKYPNLQPVIKWNQPMFTDHGTFIIGFSVAKKHLAVAPEKVAIEHAKEEIDKAGYDYTKKLIRIPWDRPVDYALLEKIIEFNLSDKADCTTFWRK</sequence>
<gene>
    <name evidence="2" type="ORF">I8U20_07220</name>
</gene>
<dbReference type="EMBL" id="JAECVW010000003">
    <property type="protein sequence ID" value="MBH8595118.1"/>
    <property type="molecule type" value="Genomic_DNA"/>
</dbReference>
<protein>
    <submittedName>
        <fullName evidence="2">Iron chaperone</fullName>
    </submittedName>
</protein>
<dbReference type="SUPFAM" id="SSF159888">
    <property type="entry name" value="YdhG-like"/>
    <property type="match status" value="1"/>
</dbReference>
<organism evidence="2 3">
    <name type="scientific">Thermoactinomyces intermedius</name>
    <dbReference type="NCBI Taxonomy" id="2024"/>
    <lineage>
        <taxon>Bacteria</taxon>
        <taxon>Bacillati</taxon>
        <taxon>Bacillota</taxon>
        <taxon>Bacilli</taxon>
        <taxon>Bacillales</taxon>
        <taxon>Thermoactinomycetaceae</taxon>
        <taxon>Thermoactinomyces</taxon>
    </lineage>
</organism>